<evidence type="ECO:0000313" key="1">
    <source>
        <dbReference type="EMBL" id="OHA23198.1"/>
    </source>
</evidence>
<evidence type="ECO:0000313" key="2">
    <source>
        <dbReference type="Proteomes" id="UP000177130"/>
    </source>
</evidence>
<dbReference type="Proteomes" id="UP000177130">
    <property type="component" value="Unassembled WGS sequence"/>
</dbReference>
<accession>A0A1G2MH52</accession>
<gene>
    <name evidence="1" type="ORF">A3C72_00055</name>
</gene>
<protein>
    <submittedName>
        <fullName evidence="1">Uncharacterized protein</fullName>
    </submittedName>
</protein>
<proteinExistence type="predicted"/>
<organism evidence="1 2">
    <name type="scientific">Candidatus Taylorbacteria bacterium RIFCSPHIGHO2_02_FULL_43_32b</name>
    <dbReference type="NCBI Taxonomy" id="1802306"/>
    <lineage>
        <taxon>Bacteria</taxon>
        <taxon>Candidatus Tayloriibacteriota</taxon>
    </lineage>
</organism>
<reference evidence="1 2" key="1">
    <citation type="journal article" date="2016" name="Nat. Commun.">
        <title>Thousands of microbial genomes shed light on interconnected biogeochemical processes in an aquifer system.</title>
        <authorList>
            <person name="Anantharaman K."/>
            <person name="Brown C.T."/>
            <person name="Hug L.A."/>
            <person name="Sharon I."/>
            <person name="Castelle C.J."/>
            <person name="Probst A.J."/>
            <person name="Thomas B.C."/>
            <person name="Singh A."/>
            <person name="Wilkins M.J."/>
            <person name="Karaoz U."/>
            <person name="Brodie E.L."/>
            <person name="Williams K.H."/>
            <person name="Hubbard S.S."/>
            <person name="Banfield J.F."/>
        </authorList>
    </citation>
    <scope>NUCLEOTIDE SEQUENCE [LARGE SCALE GENOMIC DNA]</scope>
</reference>
<dbReference type="STRING" id="1802306.A3C72_00055"/>
<name>A0A1G2MH52_9BACT</name>
<dbReference type="AlphaFoldDB" id="A0A1G2MH52"/>
<comment type="caution">
    <text evidence="1">The sequence shown here is derived from an EMBL/GenBank/DDBJ whole genome shotgun (WGS) entry which is preliminary data.</text>
</comment>
<sequence length="452" mass="49220">MQCVAEYGSATNCMNTKLTFGSGRFSSVVTNNYNGVLVGDFDLPTKLVDTSKDVLLCLPREIEKWGMYPTHQESWLCLTFVVGCHSQHESGDTSGLEIRRSAWAAIPSAQWQALTAKAIGFIDEFRQRLVENTGSPRKLYKSLTRALQDCVLYLSGEFPEDQDAFLTSSPVAMLIELANRGRSGELTLAEGTALADEAEAIVSAKIIEFGGLVECSKALHDLELGLAEKHGRVILLPEKVSLDEGSKLVSYDIVLGTPDAHDMDVVSVAAGATEPRLVQLTDKLSGQRMDIIQVAPELGPKDELVGGHKPFQSVAEMILANGLAISPEGKALIARLQGQVSPAELAQKYRKVAKEIFSDASNRKSWASRRAAGTSVPQVKKVLPLYRIACDLLPRAAYMEREERFTGGMSPEGLANEAGLGDSFRAIRNVLDRQDATNEELEAIAARIERKL</sequence>
<dbReference type="EMBL" id="MHRK01000041">
    <property type="protein sequence ID" value="OHA23198.1"/>
    <property type="molecule type" value="Genomic_DNA"/>
</dbReference>